<name>A0A0F0CRG4_9BACT</name>
<proteinExistence type="predicted"/>
<evidence type="ECO:0000313" key="1">
    <source>
        <dbReference type="EMBL" id="KJJ85908.1"/>
    </source>
</evidence>
<reference evidence="1 2" key="1">
    <citation type="submission" date="2015-02" db="EMBL/GenBank/DDBJ databases">
        <title>Single-cell genomics of uncultivated deep-branching MTB reveals a conserved set of magnetosome genes.</title>
        <authorList>
            <person name="Kolinko S."/>
            <person name="Richter M."/>
            <person name="Glockner F.O."/>
            <person name="Brachmann A."/>
            <person name="Schuler D."/>
        </authorList>
    </citation>
    <scope>NUCLEOTIDE SEQUENCE [LARGE SCALE GENOMIC DNA]</scope>
    <source>
        <strain evidence="1">SKK-01</strain>
    </source>
</reference>
<accession>A0A0F0CRG4</accession>
<keyword evidence="2" id="KW-1185">Reference proteome</keyword>
<dbReference type="Proteomes" id="UP000033428">
    <property type="component" value="Unassembled WGS sequence"/>
</dbReference>
<organism evidence="1 2">
    <name type="scientific">Candidatus Omnitrophus magneticus</name>
    <dbReference type="NCBI Taxonomy" id="1609969"/>
    <lineage>
        <taxon>Bacteria</taxon>
        <taxon>Pseudomonadati</taxon>
        <taxon>Candidatus Omnitrophota</taxon>
        <taxon>Candidatus Omnitrophus</taxon>
    </lineage>
</organism>
<dbReference type="EMBL" id="JYNY01000043">
    <property type="protein sequence ID" value="KJJ85908.1"/>
    <property type="molecule type" value="Genomic_DNA"/>
</dbReference>
<gene>
    <name evidence="1" type="ORF">OMAG_000225</name>
</gene>
<protein>
    <submittedName>
        <fullName evidence="1">Type I phosphodiesterase/nucleotide pyrophosphatase</fullName>
    </submittedName>
</protein>
<dbReference type="AlphaFoldDB" id="A0A0F0CRG4"/>
<comment type="caution">
    <text evidence="1">The sequence shown here is derived from an EMBL/GenBank/DDBJ whole genome shotgun (WGS) entry which is preliminary data.</text>
</comment>
<evidence type="ECO:0000313" key="2">
    <source>
        <dbReference type="Proteomes" id="UP000033428"/>
    </source>
</evidence>
<sequence length="111" mass="12140">MDLTFEGQKVINKVYLKGDIFHGDFVEAAPDMYLLSNYGFDLKGAVNKGDTFGASFLKGMHTYDDALFTASSRPHPAMNASVRATMQKSSYSCVFLPALILLENSSMSARG</sequence>